<dbReference type="RefSeq" id="XP_032328700.1">
    <property type="nucleotide sequence ID" value="XM_032472809.1"/>
</dbReference>
<dbReference type="PROSITE" id="PS50041">
    <property type="entry name" value="C_TYPE_LECTIN_2"/>
    <property type="match status" value="1"/>
</dbReference>
<evidence type="ECO:0000313" key="13">
    <source>
        <dbReference type="RefSeq" id="XP_032328700.1"/>
    </source>
</evidence>
<keyword evidence="2 10" id="KW-0812">Transmembrane</keyword>
<keyword evidence="12" id="KW-1185">Reference proteome</keyword>
<dbReference type="GO" id="GO:0045954">
    <property type="term" value="P:positive regulation of natural killer cell mediated cytotoxicity"/>
    <property type="evidence" value="ECO:0007669"/>
    <property type="project" value="TreeGrafter"/>
</dbReference>
<dbReference type="CDD" id="cd03593">
    <property type="entry name" value="CLECT_NK_receptors_like"/>
    <property type="match status" value="1"/>
</dbReference>
<dbReference type="PANTHER" id="PTHR22800:SF243">
    <property type="entry name" value="KILLER CELL LECTIN-LIKE RECEPTOR SUBFAMILY H, MEMBER 1"/>
    <property type="match status" value="1"/>
</dbReference>
<dbReference type="Pfam" id="PF08391">
    <property type="entry name" value="Ly49"/>
    <property type="match status" value="1"/>
</dbReference>
<evidence type="ECO:0000256" key="1">
    <source>
        <dbReference type="ARBA" id="ARBA00004606"/>
    </source>
</evidence>
<evidence type="ECO:0000256" key="9">
    <source>
        <dbReference type="ARBA" id="ARBA00023180"/>
    </source>
</evidence>
<dbReference type="PANTHER" id="PTHR22800">
    <property type="entry name" value="C-TYPE LECTIN PROTEINS"/>
    <property type="match status" value="1"/>
</dbReference>
<keyword evidence="4" id="KW-0735">Signal-anchor</keyword>
<dbReference type="InterPro" id="IPR001304">
    <property type="entry name" value="C-type_lectin-like"/>
</dbReference>
<dbReference type="InterPro" id="IPR016186">
    <property type="entry name" value="C-type_lectin-like/link_sf"/>
</dbReference>
<sequence length="257" mass="29436">MCLTIVPQKFLEMTEKYTTYAEVQNIPSKKQMQKKKMKEQLIDTEVKTCTSKPDRKKITRTELPEEKGSSVPFAWFLTVVILGILCFFLLITTGVMGFMVFQGCQGGQLKKSPLDNVKQEDNSTVKNTTFKEELLSGGRESSMCETKWSCCGQKCYYFANESKTFDKSQKFCKKMNSRLLKIENDKELNFIQSQLSYFHWIGLSRKGTGSSWTWEDKSSPFLKIDWKESEVGNCASLAATRMVAADCSTFKPYICEK</sequence>
<dbReference type="SMART" id="SM00034">
    <property type="entry name" value="CLECT"/>
    <property type="match status" value="1"/>
</dbReference>
<reference evidence="13" key="1">
    <citation type="submission" date="2025-08" db="UniProtKB">
        <authorList>
            <consortium name="RefSeq"/>
        </authorList>
    </citation>
    <scope>IDENTIFICATION</scope>
    <source>
        <tissue evidence="13">Ear skin</tissue>
    </source>
</reference>
<dbReference type="GO" id="GO:0005886">
    <property type="term" value="C:plasma membrane"/>
    <property type="evidence" value="ECO:0007669"/>
    <property type="project" value="UniProtKB-ARBA"/>
</dbReference>
<name>A0A8B8SFU2_CAMFR</name>
<keyword evidence="8" id="KW-0675">Receptor</keyword>
<dbReference type="GO" id="GO:0030246">
    <property type="term" value="F:carbohydrate binding"/>
    <property type="evidence" value="ECO:0007669"/>
    <property type="project" value="UniProtKB-KW"/>
</dbReference>
<dbReference type="GO" id="GO:0002223">
    <property type="term" value="P:stimulatory C-type lectin receptor signaling pathway"/>
    <property type="evidence" value="ECO:0007669"/>
    <property type="project" value="TreeGrafter"/>
</dbReference>
<dbReference type="SUPFAM" id="SSF56436">
    <property type="entry name" value="C-type lectin-like"/>
    <property type="match status" value="1"/>
</dbReference>
<evidence type="ECO:0000256" key="5">
    <source>
        <dbReference type="ARBA" id="ARBA00022989"/>
    </source>
</evidence>
<evidence type="ECO:0000256" key="10">
    <source>
        <dbReference type="SAM" id="Phobius"/>
    </source>
</evidence>
<proteinExistence type="predicted"/>
<feature type="domain" description="C-type lectin" evidence="11">
    <location>
        <begin position="151"/>
        <end position="256"/>
    </location>
</feature>
<accession>A0A8B8SFU2</accession>
<dbReference type="InterPro" id="IPR016187">
    <property type="entry name" value="CTDL_fold"/>
</dbReference>
<dbReference type="Pfam" id="PF00059">
    <property type="entry name" value="Lectin_C"/>
    <property type="match status" value="1"/>
</dbReference>
<evidence type="ECO:0000256" key="6">
    <source>
        <dbReference type="ARBA" id="ARBA00023136"/>
    </source>
</evidence>
<dbReference type="GeneID" id="116661249"/>
<feature type="transmembrane region" description="Helical" evidence="10">
    <location>
        <begin position="73"/>
        <end position="101"/>
    </location>
</feature>
<keyword evidence="7" id="KW-1015">Disulfide bond</keyword>
<evidence type="ECO:0000313" key="12">
    <source>
        <dbReference type="Proteomes" id="UP000694856"/>
    </source>
</evidence>
<comment type="subcellular location">
    <subcellularLocation>
        <location evidence="1">Membrane</location>
        <topology evidence="1">Single-pass type II membrane protein</topology>
    </subcellularLocation>
</comment>
<keyword evidence="9" id="KW-0325">Glycoprotein</keyword>
<organism evidence="12 13">
    <name type="scientific">Camelus ferus</name>
    <name type="common">Wild bactrian camel</name>
    <name type="synonym">Camelus bactrianus ferus</name>
    <dbReference type="NCBI Taxonomy" id="419612"/>
    <lineage>
        <taxon>Eukaryota</taxon>
        <taxon>Metazoa</taxon>
        <taxon>Chordata</taxon>
        <taxon>Craniata</taxon>
        <taxon>Vertebrata</taxon>
        <taxon>Euteleostomi</taxon>
        <taxon>Mammalia</taxon>
        <taxon>Eutheria</taxon>
        <taxon>Laurasiatheria</taxon>
        <taxon>Artiodactyla</taxon>
        <taxon>Tylopoda</taxon>
        <taxon>Camelidae</taxon>
        <taxon>Camelus</taxon>
    </lineage>
</organism>
<dbReference type="InterPro" id="IPR050919">
    <property type="entry name" value="NKG2/CD94_NK_receptors"/>
</dbReference>
<dbReference type="Gene3D" id="3.10.100.10">
    <property type="entry name" value="Mannose-Binding Protein A, subunit A"/>
    <property type="match status" value="1"/>
</dbReference>
<evidence type="ECO:0000256" key="3">
    <source>
        <dbReference type="ARBA" id="ARBA00022734"/>
    </source>
</evidence>
<evidence type="ECO:0000256" key="4">
    <source>
        <dbReference type="ARBA" id="ARBA00022968"/>
    </source>
</evidence>
<dbReference type="KEGG" id="cfr:116661249"/>
<keyword evidence="3" id="KW-0430">Lectin</keyword>
<evidence type="ECO:0000256" key="2">
    <source>
        <dbReference type="ARBA" id="ARBA00022692"/>
    </source>
</evidence>
<keyword evidence="5 10" id="KW-1133">Transmembrane helix</keyword>
<keyword evidence="6 10" id="KW-0472">Membrane</keyword>
<dbReference type="InterPro" id="IPR033992">
    <property type="entry name" value="NKR-like_CTLD"/>
</dbReference>
<dbReference type="Proteomes" id="UP000694856">
    <property type="component" value="Chromosome 34"/>
</dbReference>
<evidence type="ECO:0000256" key="7">
    <source>
        <dbReference type="ARBA" id="ARBA00023157"/>
    </source>
</evidence>
<dbReference type="InterPro" id="IPR013600">
    <property type="entry name" value="Ly49_N"/>
</dbReference>
<dbReference type="AlphaFoldDB" id="A0A8B8SFU2"/>
<evidence type="ECO:0000256" key="8">
    <source>
        <dbReference type="ARBA" id="ARBA00023170"/>
    </source>
</evidence>
<protein>
    <submittedName>
        <fullName evidence="13">Natural killer cells antigen CD94-like isoform X1</fullName>
    </submittedName>
</protein>
<gene>
    <name evidence="13" type="primary">LOC116661249</name>
</gene>
<evidence type="ECO:0000259" key="11">
    <source>
        <dbReference type="PROSITE" id="PS50041"/>
    </source>
</evidence>